<dbReference type="RefSeq" id="WP_128491034.1">
    <property type="nucleotide sequence ID" value="NZ_JBHLXB010000069.1"/>
</dbReference>
<accession>A0A3S3WB04</accession>
<dbReference type="SUPFAM" id="SSF46689">
    <property type="entry name" value="Homeodomain-like"/>
    <property type="match status" value="1"/>
</dbReference>
<dbReference type="InterPro" id="IPR001647">
    <property type="entry name" value="HTH_TetR"/>
</dbReference>
<dbReference type="SUPFAM" id="SSF48498">
    <property type="entry name" value="Tetracyclin repressor-like, C-terminal domain"/>
    <property type="match status" value="1"/>
</dbReference>
<sequence length="206" mass="22348">MTQATLTPKATATRQHILETGHALVLQKGFSGLGLQEILKNSGVPKGSFYHYFASKEAFGTALLQHYVENYAERLSQLLAAPATGHDRLMRYFRAWLHDPVDVSRPGWAEDCLVVKLSAEVADLSEDMRLVLQGGVGRLIDRTAALIIEGRGDRSLPDGADPARLAQVIYQMWLGAALLAKLTRSPAPMQAALSATETLLACPGQP</sequence>
<dbReference type="AlphaFoldDB" id="A0A3S3WB04"/>
<dbReference type="Proteomes" id="UP000287168">
    <property type="component" value="Unassembled WGS sequence"/>
</dbReference>
<dbReference type="Pfam" id="PF00440">
    <property type="entry name" value="TetR_N"/>
    <property type="match status" value="1"/>
</dbReference>
<proteinExistence type="predicted"/>
<dbReference type="InterPro" id="IPR011075">
    <property type="entry name" value="TetR_C"/>
</dbReference>
<dbReference type="Pfam" id="PF16925">
    <property type="entry name" value="TetR_C_13"/>
    <property type="match status" value="1"/>
</dbReference>
<gene>
    <name evidence="6" type="ORF">EP867_19150</name>
</gene>
<dbReference type="InterPro" id="IPR036271">
    <property type="entry name" value="Tet_transcr_reg_TetR-rel_C_sf"/>
</dbReference>
<dbReference type="GO" id="GO:0003677">
    <property type="term" value="F:DNA binding"/>
    <property type="evidence" value="ECO:0007669"/>
    <property type="project" value="UniProtKB-UniRule"/>
</dbReference>
<dbReference type="InterPro" id="IPR009057">
    <property type="entry name" value="Homeodomain-like_sf"/>
</dbReference>
<dbReference type="OrthoDB" id="9811084at2"/>
<name>A0A3S3WB04_9RHOB</name>
<dbReference type="PRINTS" id="PR00455">
    <property type="entry name" value="HTHTETR"/>
</dbReference>
<organism evidence="6 7">
    <name type="scientific">Falsigemmobacter intermedius</name>
    <dbReference type="NCBI Taxonomy" id="1553448"/>
    <lineage>
        <taxon>Bacteria</taxon>
        <taxon>Pseudomonadati</taxon>
        <taxon>Pseudomonadota</taxon>
        <taxon>Alphaproteobacteria</taxon>
        <taxon>Rhodobacterales</taxon>
        <taxon>Paracoccaceae</taxon>
        <taxon>Falsigemmobacter</taxon>
    </lineage>
</organism>
<keyword evidence="2 4" id="KW-0238">DNA-binding</keyword>
<evidence type="ECO:0000256" key="1">
    <source>
        <dbReference type="ARBA" id="ARBA00023015"/>
    </source>
</evidence>
<dbReference type="Gene3D" id="1.10.357.10">
    <property type="entry name" value="Tetracycline Repressor, domain 2"/>
    <property type="match status" value="1"/>
</dbReference>
<evidence type="ECO:0000313" key="7">
    <source>
        <dbReference type="Proteomes" id="UP000287168"/>
    </source>
</evidence>
<evidence type="ECO:0000256" key="3">
    <source>
        <dbReference type="ARBA" id="ARBA00023163"/>
    </source>
</evidence>
<feature type="DNA-binding region" description="H-T-H motif" evidence="4">
    <location>
        <begin position="34"/>
        <end position="53"/>
    </location>
</feature>
<feature type="domain" description="HTH tetR-type" evidence="5">
    <location>
        <begin position="11"/>
        <end position="71"/>
    </location>
</feature>
<keyword evidence="7" id="KW-1185">Reference proteome</keyword>
<keyword evidence="3" id="KW-0804">Transcription</keyword>
<dbReference type="EMBL" id="SBLC01000099">
    <property type="protein sequence ID" value="RWY34845.1"/>
    <property type="molecule type" value="Genomic_DNA"/>
</dbReference>
<dbReference type="PANTHER" id="PTHR47506:SF6">
    <property type="entry name" value="HTH-TYPE TRANSCRIPTIONAL REPRESSOR NEMR"/>
    <property type="match status" value="1"/>
</dbReference>
<evidence type="ECO:0000256" key="4">
    <source>
        <dbReference type="PROSITE-ProRule" id="PRU00335"/>
    </source>
</evidence>
<dbReference type="PROSITE" id="PS50977">
    <property type="entry name" value="HTH_TETR_2"/>
    <property type="match status" value="1"/>
</dbReference>
<keyword evidence="1" id="KW-0805">Transcription regulation</keyword>
<dbReference type="PANTHER" id="PTHR47506">
    <property type="entry name" value="TRANSCRIPTIONAL REGULATORY PROTEIN"/>
    <property type="match status" value="1"/>
</dbReference>
<reference evidence="6 7" key="1">
    <citation type="journal article" date="2015" name="Int. J. Syst. Evol. Microbiol.">
        <title>Gemmobacter intermedius sp. nov., isolated from a white stork (Ciconia ciconia).</title>
        <authorList>
            <person name="Kampfer P."/>
            <person name="Jerzak L."/>
            <person name="Wilharm G."/>
            <person name="Golke J."/>
            <person name="Busse H.J."/>
            <person name="Glaeser S.P."/>
        </authorList>
    </citation>
    <scope>NUCLEOTIDE SEQUENCE [LARGE SCALE GENOMIC DNA]</scope>
    <source>
        <strain evidence="6 7">119/4</strain>
    </source>
</reference>
<evidence type="ECO:0000313" key="6">
    <source>
        <dbReference type="EMBL" id="RWY34845.1"/>
    </source>
</evidence>
<comment type="caution">
    <text evidence="6">The sequence shown here is derived from an EMBL/GenBank/DDBJ whole genome shotgun (WGS) entry which is preliminary data.</text>
</comment>
<evidence type="ECO:0000259" key="5">
    <source>
        <dbReference type="PROSITE" id="PS50977"/>
    </source>
</evidence>
<evidence type="ECO:0000256" key="2">
    <source>
        <dbReference type="ARBA" id="ARBA00023125"/>
    </source>
</evidence>
<protein>
    <submittedName>
        <fullName evidence="6">TetR/AcrR family transcriptional regulator</fullName>
    </submittedName>
</protein>